<dbReference type="InterPro" id="IPR000160">
    <property type="entry name" value="GGDEF_dom"/>
</dbReference>
<dbReference type="SUPFAM" id="SSF55073">
    <property type="entry name" value="Nucleotide cyclase"/>
    <property type="match status" value="1"/>
</dbReference>
<dbReference type="InterPro" id="IPR043128">
    <property type="entry name" value="Rev_trsase/Diguanyl_cyclase"/>
</dbReference>
<dbReference type="InterPro" id="IPR001633">
    <property type="entry name" value="EAL_dom"/>
</dbReference>
<sequence>MSKAKFPLRIYILIVLFLCHLLSVTYESDLYGNIFSPIVAFYSSYVIYSSVKKRAQKETDLTWYFLFGFTFLWGIIDTLWLIYDSFLSIDVNDTLIPSLYTFPSIILAGLVLYVFGRVHKKWNKFQLLTDITGIGIILMILIWSFIFSKTSMRYESSFDFINTIVYMLTDFIALASYIVFYSSARKKKTPISFNIVFLGIFIYTFTDFYYAYLDLTETYIANTLIDSSYTLTCMLLALGSYFRSIRPIKDISVKAYDGLPYNYGNSKKFQILVVLPILVLLYPFVGWHNFLMILIIIGLHQLTSRYIQISIKTDYLLKKEQHINEYLEQAIQEKISDLKLANKALEEISNKDGLTGLYNRRYFLNNLDELINDASCSKFALLYMDMDRFKAINDTHGHEVGDQVLYSLSKRFTNHCKDNCTVYRVGGDEFAVIVKNYKDTSYLYDIIDSLLKISEFPIKIPPYVFNVSLSIGISKYPKDAKDRGTLLKYADIAMYEAKISHNNQKYFFFDNDLSERVQKKHSLEVMLKNSNFDNEFKLYYQPQYRTSDNKLVGMEALLRWIHPEEGFISPADFIPIAEETGIIFSLGEWVINQAMCQAKAWNQKYNMDLQVGINISPLQIENSDFVNRIRQKIHDEDIKPEWIDIEITEGVAMSSQVSMEEIFSGLANIGISISIDDFGTGYSSLSYIKRFDIDRLKIAKELIDNIAEDKNTLLIVKAIIMMARGMGLKTIAEGVEEPNQLEILKVLECDEIQGYIFGRPVPPDIFELEHIDKTIHSSN</sequence>
<evidence type="ECO:0000259" key="2">
    <source>
        <dbReference type="PROSITE" id="PS50883"/>
    </source>
</evidence>
<evidence type="ECO:0000313" key="4">
    <source>
        <dbReference type="EMBL" id="SKB45650.1"/>
    </source>
</evidence>
<name>A0A1T5BF73_9FIRM</name>
<dbReference type="SMART" id="SM00052">
    <property type="entry name" value="EAL"/>
    <property type="match status" value="1"/>
</dbReference>
<keyword evidence="5" id="KW-1185">Reference proteome</keyword>
<dbReference type="SMART" id="SM00267">
    <property type="entry name" value="GGDEF"/>
    <property type="match status" value="1"/>
</dbReference>
<dbReference type="AlphaFoldDB" id="A0A1T5BF73"/>
<feature type="domain" description="EAL" evidence="2">
    <location>
        <begin position="520"/>
        <end position="774"/>
    </location>
</feature>
<dbReference type="SUPFAM" id="SSF141868">
    <property type="entry name" value="EAL domain-like"/>
    <property type="match status" value="1"/>
</dbReference>
<evidence type="ECO:0000259" key="3">
    <source>
        <dbReference type="PROSITE" id="PS50887"/>
    </source>
</evidence>
<feature type="transmembrane region" description="Helical" evidence="1">
    <location>
        <begin position="219"/>
        <end position="242"/>
    </location>
</feature>
<dbReference type="InterPro" id="IPR035919">
    <property type="entry name" value="EAL_sf"/>
</dbReference>
<feature type="transmembrane region" description="Helical" evidence="1">
    <location>
        <begin position="127"/>
        <end position="148"/>
    </location>
</feature>
<feature type="transmembrane region" description="Helical" evidence="1">
    <location>
        <begin position="160"/>
        <end position="181"/>
    </location>
</feature>
<dbReference type="RefSeq" id="WP_079589439.1">
    <property type="nucleotide sequence ID" value="NZ_FUYN01000003.1"/>
</dbReference>
<evidence type="ECO:0000256" key="1">
    <source>
        <dbReference type="SAM" id="Phobius"/>
    </source>
</evidence>
<feature type="transmembrane region" description="Helical" evidence="1">
    <location>
        <begin position="7"/>
        <end position="24"/>
    </location>
</feature>
<dbReference type="CDD" id="cd01948">
    <property type="entry name" value="EAL"/>
    <property type="match status" value="1"/>
</dbReference>
<gene>
    <name evidence="4" type="ORF">SAMN02745120_1574</name>
</gene>
<keyword evidence="1" id="KW-0812">Transmembrane</keyword>
<accession>A0A1T5BF73</accession>
<feature type="transmembrane region" description="Helical" evidence="1">
    <location>
        <begin position="63"/>
        <end position="83"/>
    </location>
</feature>
<dbReference type="PROSITE" id="PS50887">
    <property type="entry name" value="GGDEF"/>
    <property type="match status" value="1"/>
</dbReference>
<dbReference type="InterPro" id="IPR052155">
    <property type="entry name" value="Biofilm_reg_signaling"/>
</dbReference>
<dbReference type="Pfam" id="PF00563">
    <property type="entry name" value="EAL"/>
    <property type="match status" value="1"/>
</dbReference>
<dbReference type="Pfam" id="PF00990">
    <property type="entry name" value="GGDEF"/>
    <property type="match status" value="1"/>
</dbReference>
<dbReference type="InterPro" id="IPR029787">
    <property type="entry name" value="Nucleotide_cyclase"/>
</dbReference>
<keyword evidence="1" id="KW-1133">Transmembrane helix</keyword>
<dbReference type="Gene3D" id="3.20.20.450">
    <property type="entry name" value="EAL domain"/>
    <property type="match status" value="1"/>
</dbReference>
<reference evidence="5" key="1">
    <citation type="submission" date="2017-02" db="EMBL/GenBank/DDBJ databases">
        <authorList>
            <person name="Varghese N."/>
            <person name="Submissions S."/>
        </authorList>
    </citation>
    <scope>NUCLEOTIDE SEQUENCE [LARGE SCALE GENOMIC DNA]</scope>
    <source>
        <strain evidence="5">ATCC 35199</strain>
    </source>
</reference>
<feature type="transmembrane region" description="Helical" evidence="1">
    <location>
        <begin position="193"/>
        <end position="213"/>
    </location>
</feature>
<feature type="transmembrane region" description="Helical" evidence="1">
    <location>
        <begin position="271"/>
        <end position="299"/>
    </location>
</feature>
<feature type="domain" description="GGDEF" evidence="3">
    <location>
        <begin position="377"/>
        <end position="511"/>
    </location>
</feature>
<protein>
    <submittedName>
        <fullName evidence="4">Diguanylate cyclase (GGDEF) domain-containing protein</fullName>
    </submittedName>
</protein>
<dbReference type="OrthoDB" id="1757987at2"/>
<evidence type="ECO:0000313" key="5">
    <source>
        <dbReference type="Proteomes" id="UP000243406"/>
    </source>
</evidence>
<dbReference type="PANTHER" id="PTHR44757">
    <property type="entry name" value="DIGUANYLATE CYCLASE DGCP"/>
    <property type="match status" value="1"/>
</dbReference>
<dbReference type="Proteomes" id="UP000243406">
    <property type="component" value="Unassembled WGS sequence"/>
</dbReference>
<organism evidence="4 5">
    <name type="scientific">Acetoanaerobium noterae</name>
    <dbReference type="NCBI Taxonomy" id="745369"/>
    <lineage>
        <taxon>Bacteria</taxon>
        <taxon>Bacillati</taxon>
        <taxon>Bacillota</taxon>
        <taxon>Clostridia</taxon>
        <taxon>Peptostreptococcales</taxon>
        <taxon>Filifactoraceae</taxon>
        <taxon>Acetoanaerobium</taxon>
    </lineage>
</organism>
<feature type="transmembrane region" description="Helical" evidence="1">
    <location>
        <begin position="30"/>
        <end position="51"/>
    </location>
</feature>
<keyword evidence="1" id="KW-0472">Membrane</keyword>
<dbReference type="CDD" id="cd01949">
    <property type="entry name" value="GGDEF"/>
    <property type="match status" value="1"/>
</dbReference>
<dbReference type="EMBL" id="FUYN01000003">
    <property type="protein sequence ID" value="SKB45650.1"/>
    <property type="molecule type" value="Genomic_DNA"/>
</dbReference>
<dbReference type="Gene3D" id="3.30.70.270">
    <property type="match status" value="1"/>
</dbReference>
<feature type="transmembrane region" description="Helical" evidence="1">
    <location>
        <begin position="95"/>
        <end position="115"/>
    </location>
</feature>
<dbReference type="PANTHER" id="PTHR44757:SF2">
    <property type="entry name" value="BIOFILM ARCHITECTURE MAINTENANCE PROTEIN MBAA"/>
    <property type="match status" value="1"/>
</dbReference>
<proteinExistence type="predicted"/>
<dbReference type="PROSITE" id="PS50883">
    <property type="entry name" value="EAL"/>
    <property type="match status" value="1"/>
</dbReference>
<dbReference type="NCBIfam" id="TIGR00254">
    <property type="entry name" value="GGDEF"/>
    <property type="match status" value="1"/>
</dbReference>